<dbReference type="Gene3D" id="3.90.380.10">
    <property type="entry name" value="Naphthalene 1,2-dioxygenase Alpha Subunit, Chain A, domain 1"/>
    <property type="match status" value="2"/>
</dbReference>
<evidence type="ECO:0000256" key="6">
    <source>
        <dbReference type="ARBA" id="ARBA00023014"/>
    </source>
</evidence>
<dbReference type="SUPFAM" id="SSF55961">
    <property type="entry name" value="Bet v1-like"/>
    <property type="match status" value="1"/>
</dbReference>
<dbReference type="GO" id="GO:0051537">
    <property type="term" value="F:2 iron, 2 sulfur cluster binding"/>
    <property type="evidence" value="ECO:0007669"/>
    <property type="project" value="UniProtKB-KW"/>
</dbReference>
<keyword evidence="5" id="KW-0408">Iron</keyword>
<dbReference type="InterPro" id="IPR015879">
    <property type="entry name" value="Ring_hydroxy_dOase_asu_C_dom"/>
</dbReference>
<dbReference type="Gene3D" id="2.102.10.10">
    <property type="entry name" value="Rieske [2Fe-2S] iron-sulphur domain"/>
    <property type="match status" value="1"/>
</dbReference>
<comment type="cofactor">
    <cofactor evidence="1">
        <name>Fe cation</name>
        <dbReference type="ChEBI" id="CHEBI:24875"/>
    </cofactor>
</comment>
<dbReference type="PANTHER" id="PTHR43756">
    <property type="entry name" value="CHOLINE MONOOXYGENASE, CHLOROPLASTIC"/>
    <property type="match status" value="1"/>
</dbReference>
<dbReference type="AlphaFoldDB" id="A0A6C7E670"/>
<dbReference type="PRINTS" id="PR00090">
    <property type="entry name" value="RNGDIOXGNASE"/>
</dbReference>
<dbReference type="CDD" id="cd03469">
    <property type="entry name" value="Rieske_RO_Alpha_N"/>
    <property type="match status" value="1"/>
</dbReference>
<dbReference type="PANTHER" id="PTHR43756:SF5">
    <property type="entry name" value="CHOLINE MONOOXYGENASE, CHLOROPLASTIC"/>
    <property type="match status" value="1"/>
</dbReference>
<evidence type="ECO:0000313" key="9">
    <source>
        <dbReference type="Proteomes" id="UP000011863"/>
    </source>
</evidence>
<feature type="domain" description="Rieske" evidence="7">
    <location>
        <begin position="69"/>
        <end position="176"/>
    </location>
</feature>
<dbReference type="KEGG" id="aym:YM304_16760"/>
<dbReference type="GO" id="GO:0005506">
    <property type="term" value="F:iron ion binding"/>
    <property type="evidence" value="ECO:0007669"/>
    <property type="project" value="InterPro"/>
</dbReference>
<dbReference type="Proteomes" id="UP000011863">
    <property type="component" value="Chromosome"/>
</dbReference>
<keyword evidence="6" id="KW-0411">Iron-sulfur</keyword>
<evidence type="ECO:0000256" key="1">
    <source>
        <dbReference type="ARBA" id="ARBA00001962"/>
    </source>
</evidence>
<dbReference type="Pfam" id="PF00355">
    <property type="entry name" value="Rieske"/>
    <property type="match status" value="1"/>
</dbReference>
<sequence length="531" mass="60985">MTETITGTDRSAGISFTELLEGDSGPVSDLLRNESRVGLREGNTRVPAWYYTSPEFHALEVEKLWSRVWQMACLEEEIPEVGDYHVYEIADMSFLIVRTDDGIKAYRNACLHRGRLLRETHGKGAKNLRCAFHGWAWNLDGSMKEIPCEWDFPSIRKEDYELPEASVDTWHGFVFINPDRNAEPLADYLAGLDEHHEKYPFEKRVKVVHVEKIMRVNWKACQEAFMESYHVVATHPTLMTNLGDANTRYDTYGNFSRAISPNAVESPHLIGMKHYERLEDGKQFSRYRHPMNGHIYERVELGKVRIIDLDGNESHFTDEGEWLDGPIKQGDQHLCKWIGGPTPEDVLDLPLTDPAPPPEITTEAETRAWVAAQRRDGVRQQFGDAIDPDEFSDSEMLDATYYSVFPNWSPWGVFSTLNYRFRPHGNNPDECIFEVMMFTPWGDQDNRPTPAKVTKLGPDDDWTMATEMGAVAKIFQQDSINLPQVQKGLKAQEQQEVVLANYNETKLRHFWEHLYAQLEIGETNVSLTPRS</sequence>
<name>A0A6C7E670_ILUCY</name>
<dbReference type="InterPro" id="IPR017941">
    <property type="entry name" value="Rieske_2Fe-2S"/>
</dbReference>
<accession>A0A6C7E670</accession>
<evidence type="ECO:0000313" key="8">
    <source>
        <dbReference type="EMBL" id="BAN01990.1"/>
    </source>
</evidence>
<evidence type="ECO:0000256" key="5">
    <source>
        <dbReference type="ARBA" id="ARBA00023004"/>
    </source>
</evidence>
<proteinExistence type="predicted"/>
<evidence type="ECO:0000259" key="7">
    <source>
        <dbReference type="PROSITE" id="PS51296"/>
    </source>
</evidence>
<dbReference type="SUPFAM" id="SSF50022">
    <property type="entry name" value="ISP domain"/>
    <property type="match status" value="1"/>
</dbReference>
<evidence type="ECO:0000256" key="3">
    <source>
        <dbReference type="ARBA" id="ARBA00022723"/>
    </source>
</evidence>
<protein>
    <submittedName>
        <fullName evidence="8">Putative iron-sulfur protein</fullName>
    </submittedName>
</protein>
<keyword evidence="4" id="KW-0560">Oxidoreductase</keyword>
<organism evidence="8 9">
    <name type="scientific">Ilumatobacter coccineus (strain NBRC 103263 / KCTC 29153 / YM16-304)</name>
    <dbReference type="NCBI Taxonomy" id="1313172"/>
    <lineage>
        <taxon>Bacteria</taxon>
        <taxon>Bacillati</taxon>
        <taxon>Actinomycetota</taxon>
        <taxon>Acidimicrobiia</taxon>
        <taxon>Acidimicrobiales</taxon>
        <taxon>Ilumatobacteraceae</taxon>
        <taxon>Ilumatobacter</taxon>
    </lineage>
</organism>
<dbReference type="InterPro" id="IPR036922">
    <property type="entry name" value="Rieske_2Fe-2S_sf"/>
</dbReference>
<dbReference type="PROSITE" id="PS51296">
    <property type="entry name" value="RIESKE"/>
    <property type="match status" value="1"/>
</dbReference>
<keyword evidence="2" id="KW-0001">2Fe-2S</keyword>
<dbReference type="GO" id="GO:0016705">
    <property type="term" value="F:oxidoreductase activity, acting on paired donors, with incorporation or reduction of molecular oxygen"/>
    <property type="evidence" value="ECO:0007669"/>
    <property type="project" value="UniProtKB-ARBA"/>
</dbReference>
<dbReference type="Pfam" id="PF00848">
    <property type="entry name" value="Ring_hydroxyl_A"/>
    <property type="match status" value="1"/>
</dbReference>
<gene>
    <name evidence="8" type="ORF">YM304_16760</name>
</gene>
<keyword evidence="3" id="KW-0479">Metal-binding</keyword>
<keyword evidence="9" id="KW-1185">Reference proteome</keyword>
<dbReference type="InterPro" id="IPR001663">
    <property type="entry name" value="Rng_hydr_dOase-A"/>
</dbReference>
<evidence type="ECO:0000256" key="4">
    <source>
        <dbReference type="ARBA" id="ARBA00023002"/>
    </source>
</evidence>
<reference evidence="8 9" key="1">
    <citation type="journal article" date="2013" name="Int. J. Syst. Evol. Microbiol.">
        <title>Ilumatobacter nonamiense sp. nov. and Ilumatobacter coccineum sp. nov., isolated from seashore sand.</title>
        <authorList>
            <person name="Matsumoto A."/>
            <person name="Kasai H."/>
            <person name="Matsuo Y."/>
            <person name="Shizuri Y."/>
            <person name="Ichikawa N."/>
            <person name="Fujita N."/>
            <person name="Omura S."/>
            <person name="Takahashi Y."/>
        </authorList>
    </citation>
    <scope>NUCLEOTIDE SEQUENCE [LARGE SCALE GENOMIC DNA]</scope>
    <source>
        <strain evidence="9">NBRC 103263 / KCTC 29153 / YM16-304</strain>
    </source>
</reference>
<dbReference type="OrthoDB" id="5243643at2"/>
<dbReference type="GO" id="GO:0004497">
    <property type="term" value="F:monooxygenase activity"/>
    <property type="evidence" value="ECO:0007669"/>
    <property type="project" value="UniProtKB-ARBA"/>
</dbReference>
<dbReference type="RefSeq" id="WP_015441237.1">
    <property type="nucleotide sequence ID" value="NC_020520.1"/>
</dbReference>
<evidence type="ECO:0000256" key="2">
    <source>
        <dbReference type="ARBA" id="ARBA00022714"/>
    </source>
</evidence>
<dbReference type="EMBL" id="AP012057">
    <property type="protein sequence ID" value="BAN01990.1"/>
    <property type="molecule type" value="Genomic_DNA"/>
</dbReference>